<comment type="caution">
    <text evidence="1">The sequence shown here is derived from an EMBL/GenBank/DDBJ whole genome shotgun (WGS) entry which is preliminary data.</text>
</comment>
<organism evidence="1 2">
    <name type="scientific">Austropuccinia psidii MF-1</name>
    <dbReference type="NCBI Taxonomy" id="1389203"/>
    <lineage>
        <taxon>Eukaryota</taxon>
        <taxon>Fungi</taxon>
        <taxon>Dikarya</taxon>
        <taxon>Basidiomycota</taxon>
        <taxon>Pucciniomycotina</taxon>
        <taxon>Pucciniomycetes</taxon>
        <taxon>Pucciniales</taxon>
        <taxon>Sphaerophragmiaceae</taxon>
        <taxon>Austropuccinia</taxon>
    </lineage>
</organism>
<name>A0A9Q3H6Q1_9BASI</name>
<accession>A0A9Q3H6Q1</accession>
<evidence type="ECO:0000313" key="2">
    <source>
        <dbReference type="Proteomes" id="UP000765509"/>
    </source>
</evidence>
<evidence type="ECO:0000313" key="1">
    <source>
        <dbReference type="EMBL" id="MBW0494003.1"/>
    </source>
</evidence>
<proteinExistence type="predicted"/>
<sequence length="129" mass="14214">MLHTRILTLVQVSNTSNNCLFQGRLPMLHTQIIMLVQAPYACAGSQHLPRKTLRCAGSRQFESLLMPVMASNNSHTNPDACAGSQQFKQFLMPGKASDHSQANPYALQVSTILKIPYTCAGFQKFTSES</sequence>
<reference evidence="1" key="1">
    <citation type="submission" date="2021-03" db="EMBL/GenBank/DDBJ databases">
        <title>Draft genome sequence of rust myrtle Austropuccinia psidii MF-1, a brazilian biotype.</title>
        <authorList>
            <person name="Quecine M.C."/>
            <person name="Pachon D.M.R."/>
            <person name="Bonatelli M.L."/>
            <person name="Correr F.H."/>
            <person name="Franceschini L.M."/>
            <person name="Leite T.F."/>
            <person name="Margarido G.R.A."/>
            <person name="Almeida C.A."/>
            <person name="Ferrarezi J.A."/>
            <person name="Labate C.A."/>
        </authorList>
    </citation>
    <scope>NUCLEOTIDE SEQUENCE</scope>
    <source>
        <strain evidence="1">MF-1</strain>
    </source>
</reference>
<dbReference type="Proteomes" id="UP000765509">
    <property type="component" value="Unassembled WGS sequence"/>
</dbReference>
<gene>
    <name evidence="1" type="ORF">O181_033718</name>
</gene>
<dbReference type="AlphaFoldDB" id="A0A9Q3H6Q1"/>
<dbReference type="EMBL" id="AVOT02012354">
    <property type="protein sequence ID" value="MBW0494003.1"/>
    <property type="molecule type" value="Genomic_DNA"/>
</dbReference>
<protein>
    <submittedName>
        <fullName evidence="1">Uncharacterized protein</fullName>
    </submittedName>
</protein>
<keyword evidence="2" id="KW-1185">Reference proteome</keyword>